<keyword evidence="8" id="KW-1185">Reference proteome</keyword>
<dbReference type="InterPro" id="IPR007197">
    <property type="entry name" value="rSAM"/>
</dbReference>
<dbReference type="SUPFAM" id="SSF102114">
    <property type="entry name" value="Radical SAM enzymes"/>
    <property type="match status" value="1"/>
</dbReference>
<evidence type="ECO:0000259" key="6">
    <source>
        <dbReference type="Pfam" id="PF04055"/>
    </source>
</evidence>
<dbReference type="AlphaFoldDB" id="A0A483CX15"/>
<dbReference type="PANTHER" id="PTHR43075">
    <property type="entry name" value="FORMATE LYASE ACTIVATING ENZYME, PUTATIVE (AFU_ORTHOLOGUE AFUA_2G15630)-RELATED"/>
    <property type="match status" value="1"/>
</dbReference>
<dbReference type="InterPro" id="IPR058240">
    <property type="entry name" value="rSAM_sf"/>
</dbReference>
<dbReference type="InterPro" id="IPR016431">
    <property type="entry name" value="Pyrv-formate_lyase-activ_prd"/>
</dbReference>
<evidence type="ECO:0000313" key="8">
    <source>
        <dbReference type="Proteomes" id="UP000292580"/>
    </source>
</evidence>
<keyword evidence="3 5" id="KW-0408">Iron</keyword>
<keyword evidence="4 5" id="KW-0411">Iron-sulfur</keyword>
<dbReference type="Pfam" id="PF04055">
    <property type="entry name" value="Radical_SAM"/>
    <property type="match status" value="1"/>
</dbReference>
<feature type="binding site" evidence="5">
    <location>
        <position position="83"/>
    </location>
    <ligand>
        <name>[4Fe-4S] cluster</name>
        <dbReference type="ChEBI" id="CHEBI:49883"/>
        <note>4Fe-4S-S-AdoMet</note>
    </ligand>
</feature>
<feature type="binding site" evidence="5">
    <location>
        <position position="90"/>
    </location>
    <ligand>
        <name>[4Fe-4S] cluster</name>
        <dbReference type="ChEBI" id="CHEBI:49883"/>
        <note>4Fe-4S-S-AdoMet</note>
    </ligand>
</feature>
<reference evidence="7 8" key="1">
    <citation type="submission" date="2017-11" db="EMBL/GenBank/DDBJ databases">
        <title>Isolation and Characterization of Methanofollis Species from Methane Seep Offshore SW Taiwan.</title>
        <authorList>
            <person name="Teng N.-H."/>
            <person name="Lai M.-C."/>
            <person name="Chen S.-C."/>
        </authorList>
    </citation>
    <scope>NUCLEOTIDE SEQUENCE [LARGE SCALE GENOMIC DNA]</scope>
    <source>
        <strain evidence="7 8">FWC-SCC2</strain>
    </source>
</reference>
<comment type="caution">
    <text evidence="7">The sequence shown here is derived from an EMBL/GenBank/DDBJ whole genome shotgun (WGS) entry which is preliminary data.</text>
</comment>
<dbReference type="GO" id="GO:0051536">
    <property type="term" value="F:iron-sulfur cluster binding"/>
    <property type="evidence" value="ECO:0007669"/>
    <property type="project" value="UniProtKB-KW"/>
</dbReference>
<proteinExistence type="predicted"/>
<dbReference type="InterPro" id="IPR013785">
    <property type="entry name" value="Aldolase_TIM"/>
</dbReference>
<evidence type="ECO:0000256" key="4">
    <source>
        <dbReference type="ARBA" id="ARBA00023014"/>
    </source>
</evidence>
<organism evidence="7 8">
    <name type="scientific">Methanofollis fontis</name>
    <dbReference type="NCBI Taxonomy" id="2052832"/>
    <lineage>
        <taxon>Archaea</taxon>
        <taxon>Methanobacteriati</taxon>
        <taxon>Methanobacteriota</taxon>
        <taxon>Stenosarchaea group</taxon>
        <taxon>Methanomicrobia</taxon>
        <taxon>Methanomicrobiales</taxon>
        <taxon>Methanomicrobiaceae</taxon>
        <taxon>Methanofollis</taxon>
    </lineage>
</organism>
<keyword evidence="1 5" id="KW-0949">S-adenosyl-L-methionine</keyword>
<comment type="cofactor">
    <cofactor evidence="5">
        <name>[4Fe-4S] cluster</name>
        <dbReference type="ChEBI" id="CHEBI:49883"/>
    </cofactor>
    <text evidence="5">Binds 1 [4Fe-4S] cluster. The cluster is coordinated with 3 cysteines and an exchangeable S-adenosyl-L-methionine.</text>
</comment>
<name>A0A483CX15_9EURY</name>
<evidence type="ECO:0000256" key="1">
    <source>
        <dbReference type="ARBA" id="ARBA00022691"/>
    </source>
</evidence>
<evidence type="ECO:0000313" key="7">
    <source>
        <dbReference type="EMBL" id="TAJ44276.1"/>
    </source>
</evidence>
<gene>
    <name evidence="7" type="ORF">CUJ86_07285</name>
</gene>
<dbReference type="Gene3D" id="3.20.20.70">
    <property type="entry name" value="Aldolase class I"/>
    <property type="match status" value="1"/>
</dbReference>
<evidence type="ECO:0000256" key="3">
    <source>
        <dbReference type="ARBA" id="ARBA00023004"/>
    </source>
</evidence>
<dbReference type="EMBL" id="PGCL01000003">
    <property type="protein sequence ID" value="TAJ44276.1"/>
    <property type="molecule type" value="Genomic_DNA"/>
</dbReference>
<dbReference type="PIRSF" id="PIRSF004869">
    <property type="entry name" value="PflX_prd"/>
    <property type="match status" value="1"/>
</dbReference>
<dbReference type="InterPro" id="IPR040085">
    <property type="entry name" value="MJ0674-like"/>
</dbReference>
<dbReference type="Proteomes" id="UP000292580">
    <property type="component" value="Unassembled WGS sequence"/>
</dbReference>
<protein>
    <submittedName>
        <fullName evidence="7">Radical SAM protein</fullName>
    </submittedName>
</protein>
<keyword evidence="2 5" id="KW-0479">Metal-binding</keyword>
<accession>A0A483CX15</accession>
<dbReference type="PANTHER" id="PTHR43075:SF1">
    <property type="entry name" value="FORMATE LYASE ACTIVATING ENZYME, PUTATIVE (AFU_ORTHOLOGUE AFUA_2G15630)-RELATED"/>
    <property type="match status" value="1"/>
</dbReference>
<dbReference type="GO" id="GO:0046872">
    <property type="term" value="F:metal ion binding"/>
    <property type="evidence" value="ECO:0007669"/>
    <property type="project" value="UniProtKB-KW"/>
</dbReference>
<evidence type="ECO:0000256" key="2">
    <source>
        <dbReference type="ARBA" id="ARBA00022723"/>
    </source>
</evidence>
<dbReference type="GO" id="GO:0003824">
    <property type="term" value="F:catalytic activity"/>
    <property type="evidence" value="ECO:0007669"/>
    <property type="project" value="InterPro"/>
</dbReference>
<feature type="binding site" evidence="5">
    <location>
        <position position="87"/>
    </location>
    <ligand>
        <name>[4Fe-4S] cluster</name>
        <dbReference type="ChEBI" id="CHEBI:49883"/>
        <note>4Fe-4S-S-AdoMet</note>
    </ligand>
</feature>
<evidence type="ECO:0000256" key="5">
    <source>
        <dbReference type="PIRSR" id="PIRSR004869-50"/>
    </source>
</evidence>
<dbReference type="SFLD" id="SFLDG01099">
    <property type="entry name" value="Uncharacterised_Radical_SAM_Su"/>
    <property type="match status" value="1"/>
</dbReference>
<feature type="domain" description="Radical SAM core" evidence="6">
    <location>
        <begin position="78"/>
        <end position="210"/>
    </location>
</feature>
<dbReference type="SFLD" id="SFLDS00029">
    <property type="entry name" value="Radical_SAM"/>
    <property type="match status" value="1"/>
</dbReference>
<sequence>MPPPSYRRLYETGDLAARVEQAWEILRSCTLCPRRCSIDRLQGEAGWCGSRDLPKVASFGPHFCEEPELVGRNGSGTIFFSNCTMRCEYCQNYEISQCGRGEEIRCDDLARIMLALQRQGCHNINLVSPTHYVPQILRALLAAAEGGLAIPLVYNTGGYDLAETIRLLDGIVDIYMPDAKYGSDDAARRFSHAPHYTRYMQESIREMHRQVGDLEVWDGLAVRGLIIRHLVLPGGYAESREVFRFVADEISRDSYLNLMDQYRPEWHAVLRESGLPAAFSRPLNAAEFEEALGEARAAGLWRGLAPGGEEG</sequence>